<dbReference type="EMBL" id="JAGYPM010000006">
    <property type="protein sequence ID" value="MBS4192873.1"/>
    <property type="molecule type" value="Genomic_DNA"/>
</dbReference>
<accession>A0ABS5P0D9</accession>
<sequence>MMEQNVTFKKGEEKREELELPTLHFVVMDQWVDVIGEKALFAWLKMYTWCDRDRNKGDKLVDINLWEQSKIPDSLVKIRKKLSVGNDTFYNKILKPLWNVGLIDIEEWAEDPRSGQKAMNIIVYKYPQNNKSLSFAKLAEVRNYDTDYSSTAKSFAKKGGRPKKEDSEQPEELTENELNDLVDNSNLGGFSHRTGGVLSQNGGGFSNRRQ</sequence>
<dbReference type="RefSeq" id="WP_213104318.1">
    <property type="nucleotide sequence ID" value="NZ_JAGYPM010000006.1"/>
</dbReference>
<evidence type="ECO:0000313" key="2">
    <source>
        <dbReference type="EMBL" id="MBS4192873.1"/>
    </source>
</evidence>
<organism evidence="2 3">
    <name type="scientific">Cytobacillus citreus</name>
    <dbReference type="NCBI Taxonomy" id="2833586"/>
    <lineage>
        <taxon>Bacteria</taxon>
        <taxon>Bacillati</taxon>
        <taxon>Bacillota</taxon>
        <taxon>Bacilli</taxon>
        <taxon>Bacillales</taxon>
        <taxon>Bacillaceae</taxon>
        <taxon>Cytobacillus</taxon>
    </lineage>
</organism>
<feature type="compositionally biased region" description="Acidic residues" evidence="1">
    <location>
        <begin position="168"/>
        <end position="180"/>
    </location>
</feature>
<name>A0ABS5P0D9_9BACI</name>
<evidence type="ECO:0008006" key="4">
    <source>
        <dbReference type="Google" id="ProtNLM"/>
    </source>
</evidence>
<protein>
    <recommendedName>
        <fullName evidence="4">Replication protein</fullName>
    </recommendedName>
</protein>
<proteinExistence type="predicted"/>
<dbReference type="Proteomes" id="UP000681027">
    <property type="component" value="Unassembled WGS sequence"/>
</dbReference>
<reference evidence="2 3" key="1">
    <citation type="submission" date="2021-05" db="EMBL/GenBank/DDBJ databases">
        <title>Novel Bacillus species.</title>
        <authorList>
            <person name="Liu G."/>
        </authorList>
    </citation>
    <scope>NUCLEOTIDE SEQUENCE [LARGE SCALE GENOMIC DNA]</scope>
    <source>
        <strain evidence="2 3">FJAT-49705</strain>
    </source>
</reference>
<keyword evidence="3" id="KW-1185">Reference proteome</keyword>
<evidence type="ECO:0000313" key="3">
    <source>
        <dbReference type="Proteomes" id="UP000681027"/>
    </source>
</evidence>
<feature type="region of interest" description="Disordered" evidence="1">
    <location>
        <begin position="152"/>
        <end position="210"/>
    </location>
</feature>
<comment type="caution">
    <text evidence="2">The sequence shown here is derived from an EMBL/GenBank/DDBJ whole genome shotgun (WGS) entry which is preliminary data.</text>
</comment>
<gene>
    <name evidence="2" type="ORF">KHA94_22345</name>
</gene>
<feature type="compositionally biased region" description="Gly residues" evidence="1">
    <location>
        <begin position="201"/>
        <end position="210"/>
    </location>
</feature>
<evidence type="ECO:0000256" key="1">
    <source>
        <dbReference type="SAM" id="MobiDB-lite"/>
    </source>
</evidence>